<evidence type="ECO:0000313" key="1">
    <source>
        <dbReference type="EMBL" id="MCP2259640.1"/>
    </source>
</evidence>
<reference evidence="1 2" key="1">
    <citation type="submission" date="2022-06" db="EMBL/GenBank/DDBJ databases">
        <title>Genomic Encyclopedia of Archaeal and Bacterial Type Strains, Phase II (KMG-II): from individual species to whole genera.</title>
        <authorList>
            <person name="Goeker M."/>
        </authorList>
    </citation>
    <scope>NUCLEOTIDE SEQUENCE [LARGE SCALE GENOMIC DNA]</scope>
    <source>
        <strain evidence="1 2">DSM 40477</strain>
    </source>
</reference>
<comment type="caution">
    <text evidence="1">The sequence shown here is derived from an EMBL/GenBank/DDBJ whole genome shotgun (WGS) entry which is preliminary data.</text>
</comment>
<protein>
    <submittedName>
        <fullName evidence="1">Uncharacterized protein</fullName>
    </submittedName>
</protein>
<dbReference type="Proteomes" id="UP001205311">
    <property type="component" value="Unassembled WGS sequence"/>
</dbReference>
<keyword evidence="2" id="KW-1185">Reference proteome</keyword>
<dbReference type="EMBL" id="JAMTCP010000018">
    <property type="protein sequence ID" value="MCP2259640.1"/>
    <property type="molecule type" value="Genomic_DNA"/>
</dbReference>
<accession>A0ABT1HW46</accession>
<proteinExistence type="predicted"/>
<sequence>MVNTLMRLTPGHLLPGASGVNDVPQVIEQGQLWAQRSEQYAARQRFVAIVPTVLLPTTAGADLPSVTVRRPSRALETSP</sequence>
<name>A0ABT1HW46_STRSD</name>
<gene>
    <name evidence="1" type="ORF">LX15_003345</name>
</gene>
<evidence type="ECO:0000313" key="2">
    <source>
        <dbReference type="Proteomes" id="UP001205311"/>
    </source>
</evidence>
<dbReference type="RefSeq" id="WP_253670520.1">
    <property type="nucleotide sequence ID" value="NZ_JAMTCP010000018.1"/>
</dbReference>
<organism evidence="1 2">
    <name type="scientific">Streptoalloteichus tenebrarius (strain ATCC 17920 / DSM 40477 / JCM 4838 / CBS 697.72 / NBRC 16177 / NCIMB 11028 / NRRL B-12390 / A12253. 1 / ISP 5477)</name>
    <name type="common">Streptomyces tenebrarius</name>
    <dbReference type="NCBI Taxonomy" id="1933"/>
    <lineage>
        <taxon>Bacteria</taxon>
        <taxon>Bacillati</taxon>
        <taxon>Actinomycetota</taxon>
        <taxon>Actinomycetes</taxon>
        <taxon>Pseudonocardiales</taxon>
        <taxon>Pseudonocardiaceae</taxon>
        <taxon>Streptoalloteichus</taxon>
    </lineage>
</organism>